<evidence type="ECO:0000259" key="2">
    <source>
        <dbReference type="Pfam" id="PF14341"/>
    </source>
</evidence>
<keyword evidence="4" id="KW-1185">Reference proteome</keyword>
<dbReference type="Proteomes" id="UP001163726">
    <property type="component" value="Chromosome"/>
</dbReference>
<name>A0ABY7AK02_9ALTE</name>
<keyword evidence="1" id="KW-0812">Transmembrane</keyword>
<dbReference type="InterPro" id="IPR025746">
    <property type="entry name" value="PilX_N_dom"/>
</dbReference>
<sequence>MAQLSKSLPSKQSGAALAVALVLMTVLTTLAVTLMYNSSLDTKMSHAAVTKKVSLDATLGGSDEFIDKAHHNDAIFGGRNPLSSNNDVTGVDLTGKNLRGEADSLIPKPTNCPHFSRSQASDSYIRCNRFEIKVDHQYGKNNQAKSEVVTAVASQVPGDS</sequence>
<keyword evidence="1" id="KW-0472">Membrane</keyword>
<proteinExistence type="predicted"/>
<reference evidence="3" key="1">
    <citation type="submission" date="2022-10" db="EMBL/GenBank/DDBJ databases">
        <title>Catenovulum adriacola sp. nov. isolated in the Harbour of Susak.</title>
        <authorList>
            <person name="Schoch T."/>
            <person name="Reich S.J."/>
            <person name="Stoeferle S."/>
            <person name="Flaiz M."/>
            <person name="Kazda M."/>
            <person name="Riedel C.U."/>
            <person name="Duerre P."/>
        </authorList>
    </citation>
    <scope>NUCLEOTIDE SEQUENCE</scope>
    <source>
        <strain evidence="3">TS8</strain>
    </source>
</reference>
<evidence type="ECO:0000313" key="4">
    <source>
        <dbReference type="Proteomes" id="UP001163726"/>
    </source>
</evidence>
<dbReference type="RefSeq" id="WP_268073836.1">
    <property type="nucleotide sequence ID" value="NZ_CP109965.1"/>
</dbReference>
<evidence type="ECO:0000256" key="1">
    <source>
        <dbReference type="SAM" id="Phobius"/>
    </source>
</evidence>
<dbReference type="EMBL" id="CP109965">
    <property type="protein sequence ID" value="WAJ69563.1"/>
    <property type="molecule type" value="Genomic_DNA"/>
</dbReference>
<protein>
    <submittedName>
        <fullName evidence="3">Pilus assembly PilX N-terminal domain-containing protein</fullName>
    </submittedName>
</protein>
<dbReference type="Pfam" id="PF14341">
    <property type="entry name" value="PilX_N"/>
    <property type="match status" value="1"/>
</dbReference>
<keyword evidence="1" id="KW-1133">Transmembrane helix</keyword>
<evidence type="ECO:0000313" key="3">
    <source>
        <dbReference type="EMBL" id="WAJ69563.1"/>
    </source>
</evidence>
<feature type="transmembrane region" description="Helical" evidence="1">
    <location>
        <begin position="15"/>
        <end position="36"/>
    </location>
</feature>
<gene>
    <name evidence="3" type="ORF">OLW01_10370</name>
</gene>
<accession>A0ABY7AK02</accession>
<organism evidence="3 4">
    <name type="scientific">Catenovulum adriaticum</name>
    <dbReference type="NCBI Taxonomy" id="2984846"/>
    <lineage>
        <taxon>Bacteria</taxon>
        <taxon>Pseudomonadati</taxon>
        <taxon>Pseudomonadota</taxon>
        <taxon>Gammaproteobacteria</taxon>
        <taxon>Alteromonadales</taxon>
        <taxon>Alteromonadaceae</taxon>
        <taxon>Catenovulum</taxon>
    </lineage>
</organism>
<feature type="domain" description="Type 4 fimbrial biogenesis protein PilX N-terminal" evidence="2">
    <location>
        <begin position="13"/>
        <end position="46"/>
    </location>
</feature>